<name>A0A917FNJ4_9GAMM</name>
<protein>
    <submittedName>
        <fullName evidence="2">Uncharacterized protein</fullName>
    </submittedName>
</protein>
<evidence type="ECO:0000313" key="2">
    <source>
        <dbReference type="EMBL" id="GGF93088.1"/>
    </source>
</evidence>
<sequence length="250" mass="26769">MNTPFLVDSHGFEASEGFSLGFLGGQAGWTVFANSSVEPTIDNSNPASGSQHFRMAEDTSISWGTDVGGFSPDLGPQPAGVENRVNADFMISSSGGSDYYLIGQAPSLTFATWNVNFDWQGNIFVADDLGGGFAYEDTGVAWPVNSYFNFEVVTNPGGTAGVEYYLDGTLIWTQTTMLSASDNVEQVVFYNDNFQFGSGETADMDNLMIDTDAAGQPPTPAMPVPGLGTFGIILLSLGLLWTVRRKWVLS</sequence>
<keyword evidence="1" id="KW-0472">Membrane</keyword>
<keyword evidence="3" id="KW-1185">Reference proteome</keyword>
<feature type="transmembrane region" description="Helical" evidence="1">
    <location>
        <begin position="224"/>
        <end position="243"/>
    </location>
</feature>
<evidence type="ECO:0000313" key="3">
    <source>
        <dbReference type="Proteomes" id="UP000605253"/>
    </source>
</evidence>
<organism evidence="2 3">
    <name type="scientific">Marinicella pacifica</name>
    <dbReference type="NCBI Taxonomy" id="1171543"/>
    <lineage>
        <taxon>Bacteria</taxon>
        <taxon>Pseudomonadati</taxon>
        <taxon>Pseudomonadota</taxon>
        <taxon>Gammaproteobacteria</taxon>
        <taxon>Lysobacterales</taxon>
        <taxon>Marinicellaceae</taxon>
        <taxon>Marinicella</taxon>
    </lineage>
</organism>
<comment type="caution">
    <text evidence="2">The sequence shown here is derived from an EMBL/GenBank/DDBJ whole genome shotgun (WGS) entry which is preliminary data.</text>
</comment>
<dbReference type="Proteomes" id="UP000605253">
    <property type="component" value="Unassembled WGS sequence"/>
</dbReference>
<keyword evidence="1" id="KW-0812">Transmembrane</keyword>
<proteinExistence type="predicted"/>
<dbReference type="EMBL" id="BMEO01000004">
    <property type="protein sequence ID" value="GGF93088.1"/>
    <property type="molecule type" value="Genomic_DNA"/>
</dbReference>
<evidence type="ECO:0000256" key="1">
    <source>
        <dbReference type="SAM" id="Phobius"/>
    </source>
</evidence>
<gene>
    <name evidence="2" type="ORF">GCM10011365_12920</name>
</gene>
<accession>A0A917FNJ4</accession>
<reference evidence="2" key="2">
    <citation type="submission" date="2020-09" db="EMBL/GenBank/DDBJ databases">
        <authorList>
            <person name="Sun Q."/>
            <person name="Zhou Y."/>
        </authorList>
    </citation>
    <scope>NUCLEOTIDE SEQUENCE</scope>
    <source>
        <strain evidence="2">CGMCC 1.12181</strain>
    </source>
</reference>
<keyword evidence="1" id="KW-1133">Transmembrane helix</keyword>
<reference evidence="2" key="1">
    <citation type="journal article" date="2014" name="Int. J. Syst. Evol. Microbiol.">
        <title>Complete genome sequence of Corynebacterium casei LMG S-19264T (=DSM 44701T), isolated from a smear-ripened cheese.</title>
        <authorList>
            <consortium name="US DOE Joint Genome Institute (JGI-PGF)"/>
            <person name="Walter F."/>
            <person name="Albersmeier A."/>
            <person name="Kalinowski J."/>
            <person name="Ruckert C."/>
        </authorList>
    </citation>
    <scope>NUCLEOTIDE SEQUENCE</scope>
    <source>
        <strain evidence="2">CGMCC 1.12181</strain>
    </source>
</reference>
<dbReference type="AlphaFoldDB" id="A0A917FNJ4"/>